<dbReference type="PANTHER" id="PTHR43861:SF1">
    <property type="entry name" value="TRANS-ACONITATE 2-METHYLTRANSFERASE"/>
    <property type="match status" value="1"/>
</dbReference>
<proteinExistence type="predicted"/>
<comment type="caution">
    <text evidence="4">The sequence shown here is derived from an EMBL/GenBank/DDBJ whole genome shotgun (WGS) entry which is preliminary data.</text>
</comment>
<dbReference type="Gene3D" id="3.40.50.150">
    <property type="entry name" value="Vaccinia Virus protein VP39"/>
    <property type="match status" value="1"/>
</dbReference>
<feature type="domain" description="Methyltransferase" evidence="3">
    <location>
        <begin position="46"/>
        <end position="138"/>
    </location>
</feature>
<keyword evidence="1 4" id="KW-0489">Methyltransferase</keyword>
<dbReference type="SUPFAM" id="SSF53335">
    <property type="entry name" value="S-adenosyl-L-methionine-dependent methyltransferases"/>
    <property type="match status" value="1"/>
</dbReference>
<dbReference type="RefSeq" id="WP_182123492.1">
    <property type="nucleotide sequence ID" value="NZ_JACGLS010000001.1"/>
</dbReference>
<dbReference type="GO" id="GO:0032259">
    <property type="term" value="P:methylation"/>
    <property type="evidence" value="ECO:0007669"/>
    <property type="project" value="UniProtKB-KW"/>
</dbReference>
<dbReference type="EMBL" id="JACGLS010000001">
    <property type="protein sequence ID" value="MBA6154972.1"/>
    <property type="molecule type" value="Genomic_DNA"/>
</dbReference>
<protein>
    <submittedName>
        <fullName evidence="4">Class I SAM-dependent methyltransferase</fullName>
    </submittedName>
</protein>
<evidence type="ECO:0000256" key="1">
    <source>
        <dbReference type="ARBA" id="ARBA00022603"/>
    </source>
</evidence>
<organism evidence="4 5">
    <name type="scientific">Tenacibaculum pelagium</name>
    <dbReference type="NCBI Taxonomy" id="2759527"/>
    <lineage>
        <taxon>Bacteria</taxon>
        <taxon>Pseudomonadati</taxon>
        <taxon>Bacteroidota</taxon>
        <taxon>Flavobacteriia</taxon>
        <taxon>Flavobacteriales</taxon>
        <taxon>Flavobacteriaceae</taxon>
        <taxon>Tenacibaculum</taxon>
    </lineage>
</organism>
<dbReference type="InterPro" id="IPR029063">
    <property type="entry name" value="SAM-dependent_MTases_sf"/>
</dbReference>
<accession>A0A839AIF0</accession>
<gene>
    <name evidence="4" type="ORF">H3Z83_00340</name>
</gene>
<evidence type="ECO:0000259" key="3">
    <source>
        <dbReference type="Pfam" id="PF13649"/>
    </source>
</evidence>
<dbReference type="InterPro" id="IPR041698">
    <property type="entry name" value="Methyltransf_25"/>
</dbReference>
<evidence type="ECO:0000313" key="4">
    <source>
        <dbReference type="EMBL" id="MBA6154972.1"/>
    </source>
</evidence>
<reference evidence="4 5" key="1">
    <citation type="submission" date="2020-07" db="EMBL/GenBank/DDBJ databases">
        <title>Bacterium isolated from marine sediment.</title>
        <authorList>
            <person name="Shang D."/>
            <person name="Du Z.-J."/>
        </authorList>
    </citation>
    <scope>NUCLEOTIDE SEQUENCE [LARGE SCALE GENOMIC DNA]</scope>
    <source>
        <strain evidence="4 5">S7007</strain>
    </source>
</reference>
<name>A0A839AIF0_9FLAO</name>
<dbReference type="PANTHER" id="PTHR43861">
    <property type="entry name" value="TRANS-ACONITATE 2-METHYLTRANSFERASE-RELATED"/>
    <property type="match status" value="1"/>
</dbReference>
<keyword evidence="5" id="KW-1185">Reference proteome</keyword>
<dbReference type="Pfam" id="PF13649">
    <property type="entry name" value="Methyltransf_25"/>
    <property type="match status" value="1"/>
</dbReference>
<evidence type="ECO:0000313" key="5">
    <source>
        <dbReference type="Proteomes" id="UP000563906"/>
    </source>
</evidence>
<evidence type="ECO:0000256" key="2">
    <source>
        <dbReference type="ARBA" id="ARBA00022679"/>
    </source>
</evidence>
<keyword evidence="2 4" id="KW-0808">Transferase</keyword>
<dbReference type="CDD" id="cd02440">
    <property type="entry name" value="AdoMet_MTases"/>
    <property type="match status" value="1"/>
</dbReference>
<dbReference type="Proteomes" id="UP000563906">
    <property type="component" value="Unassembled WGS sequence"/>
</dbReference>
<sequence>MDKYKNIIETYNKISQQYHDKFMDATVYHHSYNKLLKHTKKAHQTVLDVASGPVNITKYLLSSRNDFKILGIDATENMIQLAKENVPNANFKLLDCRNIKNLHQKFDIIVFGFCFPYISKEESVQLINEAYSCLNKNGILYISTMIGDYDTDSVFKTSFDGKNRMFIHYHNPEYLIEAIQDNKFQLLENYTKEYQEGTIKGDTDLFLIAKK</sequence>
<dbReference type="AlphaFoldDB" id="A0A839AIF0"/>
<dbReference type="GO" id="GO:0008168">
    <property type="term" value="F:methyltransferase activity"/>
    <property type="evidence" value="ECO:0007669"/>
    <property type="project" value="UniProtKB-KW"/>
</dbReference>